<dbReference type="EC" id="2.7.13.3" evidence="3"/>
<comment type="subcellular location">
    <subcellularLocation>
        <location evidence="2">Membrane</location>
    </subcellularLocation>
</comment>
<dbReference type="Gene3D" id="6.10.340.10">
    <property type="match status" value="1"/>
</dbReference>
<evidence type="ECO:0000313" key="13">
    <source>
        <dbReference type="EMBL" id="PWF23823.1"/>
    </source>
</evidence>
<dbReference type="Proteomes" id="UP000245212">
    <property type="component" value="Unassembled WGS sequence"/>
</dbReference>
<dbReference type="CDD" id="cd00082">
    <property type="entry name" value="HisKA"/>
    <property type="match status" value="1"/>
</dbReference>
<keyword evidence="14" id="KW-1185">Reference proteome</keyword>
<evidence type="ECO:0000256" key="1">
    <source>
        <dbReference type="ARBA" id="ARBA00000085"/>
    </source>
</evidence>
<dbReference type="GO" id="GO:0000155">
    <property type="term" value="F:phosphorelay sensor kinase activity"/>
    <property type="evidence" value="ECO:0007669"/>
    <property type="project" value="InterPro"/>
</dbReference>
<dbReference type="InterPro" id="IPR050428">
    <property type="entry name" value="TCS_sensor_his_kinase"/>
</dbReference>
<evidence type="ECO:0000259" key="12">
    <source>
        <dbReference type="PROSITE" id="PS50885"/>
    </source>
</evidence>
<dbReference type="PANTHER" id="PTHR45436:SF16">
    <property type="entry name" value="HISTIDINE KINASE"/>
    <property type="match status" value="1"/>
</dbReference>
<dbReference type="InterPro" id="IPR005467">
    <property type="entry name" value="His_kinase_dom"/>
</dbReference>
<reference evidence="14" key="1">
    <citation type="submission" date="2018-05" db="EMBL/GenBank/DDBJ databases">
        <authorList>
            <person name="Li Y."/>
        </authorList>
    </citation>
    <scope>NUCLEOTIDE SEQUENCE [LARGE SCALE GENOMIC DNA]</scope>
    <source>
        <strain evidence="14">3d-2-2</strain>
    </source>
</reference>
<evidence type="ECO:0000256" key="3">
    <source>
        <dbReference type="ARBA" id="ARBA00012438"/>
    </source>
</evidence>
<keyword evidence="9" id="KW-0902">Two-component regulatory system</keyword>
<evidence type="ECO:0000256" key="6">
    <source>
        <dbReference type="ARBA" id="ARBA00022692"/>
    </source>
</evidence>
<feature type="domain" description="Histidine kinase" evidence="11">
    <location>
        <begin position="220"/>
        <end position="424"/>
    </location>
</feature>
<dbReference type="Pfam" id="PF00512">
    <property type="entry name" value="HisKA"/>
    <property type="match status" value="1"/>
</dbReference>
<keyword evidence="6 10" id="KW-0812">Transmembrane</keyword>
<evidence type="ECO:0000256" key="9">
    <source>
        <dbReference type="ARBA" id="ARBA00023012"/>
    </source>
</evidence>
<dbReference type="SMART" id="SM00388">
    <property type="entry name" value="HisKA"/>
    <property type="match status" value="1"/>
</dbReference>
<dbReference type="InterPro" id="IPR036890">
    <property type="entry name" value="HATPase_C_sf"/>
</dbReference>
<name>A0A2V1K398_9BURK</name>
<evidence type="ECO:0000256" key="4">
    <source>
        <dbReference type="ARBA" id="ARBA00022553"/>
    </source>
</evidence>
<evidence type="ECO:0000256" key="8">
    <source>
        <dbReference type="ARBA" id="ARBA00022989"/>
    </source>
</evidence>
<accession>A0A2V1K398</accession>
<dbReference type="InterPro" id="IPR003661">
    <property type="entry name" value="HisK_dim/P_dom"/>
</dbReference>
<dbReference type="Gene3D" id="1.10.287.130">
    <property type="match status" value="1"/>
</dbReference>
<feature type="transmembrane region" description="Helical" evidence="10">
    <location>
        <begin position="12"/>
        <end position="32"/>
    </location>
</feature>
<keyword evidence="7 13" id="KW-0418">Kinase</keyword>
<dbReference type="Pfam" id="PF02518">
    <property type="entry name" value="HATPase_c"/>
    <property type="match status" value="1"/>
</dbReference>
<dbReference type="RefSeq" id="WP_109061101.1">
    <property type="nucleotide sequence ID" value="NZ_QETA01000002.1"/>
</dbReference>
<dbReference type="PROSITE" id="PS50885">
    <property type="entry name" value="HAMP"/>
    <property type="match status" value="1"/>
</dbReference>
<dbReference type="SUPFAM" id="SSF47384">
    <property type="entry name" value="Homodimeric domain of signal transducing histidine kinase"/>
    <property type="match status" value="1"/>
</dbReference>
<evidence type="ECO:0000259" key="11">
    <source>
        <dbReference type="PROSITE" id="PS50109"/>
    </source>
</evidence>
<feature type="transmembrane region" description="Helical" evidence="10">
    <location>
        <begin position="133"/>
        <end position="153"/>
    </location>
</feature>
<comment type="catalytic activity">
    <reaction evidence="1">
        <text>ATP + protein L-histidine = ADP + protein N-phospho-L-histidine.</text>
        <dbReference type="EC" id="2.7.13.3"/>
    </reaction>
</comment>
<dbReference type="SMART" id="SM00304">
    <property type="entry name" value="HAMP"/>
    <property type="match status" value="1"/>
</dbReference>
<keyword evidence="10" id="KW-0472">Membrane</keyword>
<keyword evidence="4" id="KW-0597">Phosphoprotein</keyword>
<dbReference type="PANTHER" id="PTHR45436">
    <property type="entry name" value="SENSOR HISTIDINE KINASE YKOH"/>
    <property type="match status" value="1"/>
</dbReference>
<dbReference type="SMART" id="SM00387">
    <property type="entry name" value="HATPase_c"/>
    <property type="match status" value="1"/>
</dbReference>
<evidence type="ECO:0000256" key="2">
    <source>
        <dbReference type="ARBA" id="ARBA00004370"/>
    </source>
</evidence>
<proteinExistence type="predicted"/>
<gene>
    <name evidence="13" type="ORF">DD235_05635</name>
</gene>
<dbReference type="InterPro" id="IPR036097">
    <property type="entry name" value="HisK_dim/P_sf"/>
</dbReference>
<protein>
    <recommendedName>
        <fullName evidence="3">histidine kinase</fullName>
        <ecNumber evidence="3">2.7.13.3</ecNumber>
    </recommendedName>
</protein>
<dbReference type="PROSITE" id="PS50109">
    <property type="entry name" value="HIS_KIN"/>
    <property type="match status" value="1"/>
</dbReference>
<comment type="caution">
    <text evidence="13">The sequence shown here is derived from an EMBL/GenBank/DDBJ whole genome shotgun (WGS) entry which is preliminary data.</text>
</comment>
<sequence>MASSSIERRIRNTVLAAVLVTFAVTATSVLVANENLERAILELDLQSERESLLDNARPNEILVWNTDTLQAYYTPPGIAPDDKLPSIFQGLPFPYSGEIELGEQTYLINTSAVRGGHFYLARDISLFEYRESVFHRFLLLLGVGVILLGILLARLTGRRLASPVHTLSDHIRGTAPAPHMPRLPESYPHATELEAIARAFNRFLGELEHYVRREQSLMGLASHELRTPIAVIAGALDVLEQRGGLESSARKPLLRMRRAVDEMTANIDVILKLTRRKSSSSERRSRIDLSLLLQEISDDLARHTDAAGRIILDARVEASVNADPTLVRMLLRNLIQNAVQHTDGSIQVRIDTHSVEIQDHGPGLPKGYLAYLNDPGADIGELTALSGLGLFIVSLICERLSWKLEVVPAREPGTTFRLTFVPGAHVPGNQQPGSV</sequence>
<feature type="domain" description="HAMP" evidence="12">
    <location>
        <begin position="158"/>
        <end position="212"/>
    </location>
</feature>
<evidence type="ECO:0000313" key="14">
    <source>
        <dbReference type="Proteomes" id="UP000245212"/>
    </source>
</evidence>
<evidence type="ECO:0000256" key="10">
    <source>
        <dbReference type="SAM" id="Phobius"/>
    </source>
</evidence>
<dbReference type="GO" id="GO:0005886">
    <property type="term" value="C:plasma membrane"/>
    <property type="evidence" value="ECO:0007669"/>
    <property type="project" value="TreeGrafter"/>
</dbReference>
<dbReference type="SUPFAM" id="SSF55874">
    <property type="entry name" value="ATPase domain of HSP90 chaperone/DNA topoisomerase II/histidine kinase"/>
    <property type="match status" value="1"/>
</dbReference>
<evidence type="ECO:0000256" key="7">
    <source>
        <dbReference type="ARBA" id="ARBA00022777"/>
    </source>
</evidence>
<organism evidence="13 14">
    <name type="scientific">Corticimicrobacter populi</name>
    <dbReference type="NCBI Taxonomy" id="2175229"/>
    <lineage>
        <taxon>Bacteria</taxon>
        <taxon>Pseudomonadati</taxon>
        <taxon>Pseudomonadota</taxon>
        <taxon>Betaproteobacteria</taxon>
        <taxon>Burkholderiales</taxon>
        <taxon>Alcaligenaceae</taxon>
        <taxon>Corticimicrobacter</taxon>
    </lineage>
</organism>
<dbReference type="Gene3D" id="3.30.565.10">
    <property type="entry name" value="Histidine kinase-like ATPase, C-terminal domain"/>
    <property type="match status" value="1"/>
</dbReference>
<dbReference type="InterPro" id="IPR003594">
    <property type="entry name" value="HATPase_dom"/>
</dbReference>
<keyword evidence="5" id="KW-0808">Transferase</keyword>
<dbReference type="AlphaFoldDB" id="A0A2V1K398"/>
<keyword evidence="8 10" id="KW-1133">Transmembrane helix</keyword>
<dbReference type="EMBL" id="QETA01000002">
    <property type="protein sequence ID" value="PWF23823.1"/>
    <property type="molecule type" value="Genomic_DNA"/>
</dbReference>
<evidence type="ECO:0000256" key="5">
    <source>
        <dbReference type="ARBA" id="ARBA00022679"/>
    </source>
</evidence>
<dbReference type="InterPro" id="IPR003660">
    <property type="entry name" value="HAMP_dom"/>
</dbReference>